<gene>
    <name evidence="2" type="ORF">AWC38_SpisGene3228</name>
</gene>
<dbReference type="AlphaFoldDB" id="A0A2B4STQ1"/>
<evidence type="ECO:0000259" key="1">
    <source>
        <dbReference type="Pfam" id="PF00078"/>
    </source>
</evidence>
<proteinExistence type="predicted"/>
<dbReference type="InterPro" id="IPR000477">
    <property type="entry name" value="RT_dom"/>
</dbReference>
<dbReference type="EMBL" id="LSMT01000029">
    <property type="protein sequence ID" value="PFX31942.1"/>
    <property type="molecule type" value="Genomic_DNA"/>
</dbReference>
<accession>A0A2B4STQ1</accession>
<dbReference type="SUPFAM" id="SSF56672">
    <property type="entry name" value="DNA/RNA polymerases"/>
    <property type="match status" value="1"/>
</dbReference>
<reference evidence="3" key="1">
    <citation type="journal article" date="2017" name="bioRxiv">
        <title>Comparative analysis of the genomes of Stylophora pistillata and Acropora digitifera provides evidence for extensive differences between species of corals.</title>
        <authorList>
            <person name="Voolstra C.R."/>
            <person name="Li Y."/>
            <person name="Liew Y.J."/>
            <person name="Baumgarten S."/>
            <person name="Zoccola D."/>
            <person name="Flot J.-F."/>
            <person name="Tambutte S."/>
            <person name="Allemand D."/>
            <person name="Aranda M."/>
        </authorList>
    </citation>
    <scope>NUCLEOTIDE SEQUENCE [LARGE SCALE GENOMIC DNA]</scope>
</reference>
<keyword evidence="3" id="KW-1185">Reference proteome</keyword>
<dbReference type="OrthoDB" id="10053842at2759"/>
<comment type="caution">
    <text evidence="2">The sequence shown here is derived from an EMBL/GenBank/DDBJ whole genome shotgun (WGS) entry which is preliminary data.</text>
</comment>
<dbReference type="InterPro" id="IPR043502">
    <property type="entry name" value="DNA/RNA_pol_sf"/>
</dbReference>
<evidence type="ECO:0000313" key="3">
    <source>
        <dbReference type="Proteomes" id="UP000225706"/>
    </source>
</evidence>
<sequence length="246" mass="28345">MGVEVKPCVCEADKLKQAERVEAEIISKSCEKMGNQWKVPYPWKKNPMLLPDNKPLAMKRLESTERRHKKDPEQGVAYDKQMEEMNEMKFSKKLSNEEIKNFKGPVHYIPHHAVIPPEKKSTPNQHVHRFLWRNLETEREPDVYEKTVLTFGDKPAPAMAQIALRKTAEENKKDYPEAAEVLTKNSYMDDICGSVDTVVQAQKLTGDLDKVLESEGFAVKGWTSNKVLINTENQERGFKVFQEEVE</sequence>
<dbReference type="Proteomes" id="UP000225706">
    <property type="component" value="Unassembled WGS sequence"/>
</dbReference>
<organism evidence="2 3">
    <name type="scientific">Stylophora pistillata</name>
    <name type="common">Smooth cauliflower coral</name>
    <dbReference type="NCBI Taxonomy" id="50429"/>
    <lineage>
        <taxon>Eukaryota</taxon>
        <taxon>Metazoa</taxon>
        <taxon>Cnidaria</taxon>
        <taxon>Anthozoa</taxon>
        <taxon>Hexacorallia</taxon>
        <taxon>Scleractinia</taxon>
        <taxon>Astrocoeniina</taxon>
        <taxon>Pocilloporidae</taxon>
        <taxon>Stylophora</taxon>
    </lineage>
</organism>
<protein>
    <recommendedName>
        <fullName evidence="1">Reverse transcriptase domain-containing protein</fullName>
    </recommendedName>
</protein>
<dbReference type="PANTHER" id="PTHR47331">
    <property type="entry name" value="PHD-TYPE DOMAIN-CONTAINING PROTEIN"/>
    <property type="match status" value="1"/>
</dbReference>
<name>A0A2B4STQ1_STYPI</name>
<feature type="domain" description="Reverse transcriptase" evidence="1">
    <location>
        <begin position="107"/>
        <end position="220"/>
    </location>
</feature>
<evidence type="ECO:0000313" key="2">
    <source>
        <dbReference type="EMBL" id="PFX31942.1"/>
    </source>
</evidence>
<dbReference type="STRING" id="50429.A0A2B4STQ1"/>
<dbReference type="Pfam" id="PF00078">
    <property type="entry name" value="RVT_1"/>
    <property type="match status" value="1"/>
</dbReference>